<feature type="transmembrane region" description="Helical" evidence="2">
    <location>
        <begin position="392"/>
        <end position="415"/>
    </location>
</feature>
<protein>
    <recommendedName>
        <fullName evidence="5">Coiled-coil protein</fullName>
    </recommendedName>
</protein>
<evidence type="ECO:0000313" key="3">
    <source>
        <dbReference type="EMBL" id="AHE68460.1"/>
    </source>
</evidence>
<evidence type="ECO:0000313" key="4">
    <source>
        <dbReference type="Proteomes" id="UP000018838"/>
    </source>
</evidence>
<keyword evidence="4" id="KW-1185">Reference proteome</keyword>
<feature type="transmembrane region" description="Helical" evidence="2">
    <location>
        <begin position="530"/>
        <end position="549"/>
    </location>
</feature>
<dbReference type="Proteomes" id="UP000018838">
    <property type="component" value="Chromosome"/>
</dbReference>
<feature type="transmembrane region" description="Helical" evidence="2">
    <location>
        <begin position="301"/>
        <end position="322"/>
    </location>
</feature>
<evidence type="ECO:0000256" key="1">
    <source>
        <dbReference type="SAM" id="Coils"/>
    </source>
</evidence>
<dbReference type="eggNOG" id="ENOG5030MUW">
    <property type="taxonomic scope" value="Bacteria"/>
</dbReference>
<feature type="transmembrane region" description="Helical" evidence="2">
    <location>
        <begin position="421"/>
        <end position="441"/>
    </location>
</feature>
<feature type="coiled-coil region" evidence="1">
    <location>
        <begin position="328"/>
        <end position="376"/>
    </location>
</feature>
<proteinExistence type="predicted"/>
<evidence type="ECO:0000256" key="2">
    <source>
        <dbReference type="SAM" id="Phobius"/>
    </source>
</evidence>
<organism evidence="3 4">
    <name type="scientific">Legionella oakridgensis ATCC 33761 = DSM 21215</name>
    <dbReference type="NCBI Taxonomy" id="1268635"/>
    <lineage>
        <taxon>Bacteria</taxon>
        <taxon>Pseudomonadati</taxon>
        <taxon>Pseudomonadota</taxon>
        <taxon>Gammaproteobacteria</taxon>
        <taxon>Legionellales</taxon>
        <taxon>Legionellaceae</taxon>
        <taxon>Legionella</taxon>
    </lineage>
</organism>
<dbReference type="PATRIC" id="fig|1268635.3.peg.3012"/>
<dbReference type="EMBL" id="CP004006">
    <property type="protein sequence ID" value="AHE68460.1"/>
    <property type="molecule type" value="Genomic_DNA"/>
</dbReference>
<keyword evidence="2" id="KW-0812">Transmembrane</keyword>
<reference evidence="3 4" key="1">
    <citation type="journal article" date="2013" name="Int. J. Med. Microbiol.">
        <title>Legionella oakridgensis ATCC 33761 genome sequence and phenotypic characterization reveals its replication capacity in amoebae.</title>
        <authorList>
            <person name="Brzuszkiewicz E."/>
            <person name="Schulz T."/>
            <person name="Rydzewski K."/>
            <person name="Daniel R."/>
            <person name="Gillmaier N."/>
            <person name="Dittmann C."/>
            <person name="Holland G."/>
            <person name="Schunder E."/>
            <person name="Lautner M."/>
            <person name="Eisenreich W."/>
            <person name="Luck C."/>
            <person name="Heuner K."/>
        </authorList>
    </citation>
    <scope>NUCLEOTIDE SEQUENCE [LARGE SCALE GENOMIC DNA]</scope>
    <source>
        <strain>OR-10</strain>
        <strain evidence="4">ATCC 33761</strain>
    </source>
</reference>
<dbReference type="HOGENOM" id="CLU_439920_0_0_6"/>
<feature type="transmembrane region" description="Helical" evidence="2">
    <location>
        <begin position="276"/>
        <end position="295"/>
    </location>
</feature>
<keyword evidence="2" id="KW-0472">Membrane</keyword>
<keyword evidence="1" id="KW-0175">Coiled coil</keyword>
<dbReference type="KEGG" id="lok:Loa_02932"/>
<accession>W0BF11</accession>
<evidence type="ECO:0008006" key="5">
    <source>
        <dbReference type="Google" id="ProtNLM"/>
    </source>
</evidence>
<dbReference type="AlphaFoldDB" id="W0BF11"/>
<name>W0BF11_9GAMM</name>
<sequence length="621" mass="71347">MSISSILKHTSFSTLDEAEQNAVRRLFDDVYQKKQRMTLDVLEIFKQRQFLSTSLDIYGKKLAHLNPASFKFLSKAQRIVLEEDLLFTFYLLSAQYQLDEAESRRQNLQQRSEQIKHCADLINRLRQNGLETTPETILEQAMDDSEKHLKYLGLTVVGPFIAEKAVEFSGGRTTVIKSWMGDINERRLYWVWGGGLLSSVIGLMPEHLGHKNAAQQVLGTPAPVLGYASWILYYTRFGIELSLLLKHTIKGPWMSKEEQQIPAWERFKTQWQQRKFMLLNDAVWATVNLVTFFWLTGSGILGYWGNIITAGLLLVDASLTLWRFYEETTRHNEELARYARDIEALKAKLHDEDEKNAEARRLMQRQIASLEKMQQQCEFDWKYKKYKLINDLTYAIALVVAFSVVCCFFFPPAALMPATTLILGVVGAALCFSLTLSYSAASGGIEIAKSRATGKLAREECEKLLQLFNESNNEFEKKQLYLDIKQSMAESVHQERLIRFQKISLVRSVLIDAMLPALMFVSLMFLPTGIGIGVIAAGIALALLSRIILKQFEPKADALPEFDEEDYEKFAQKPELAHFNKDEIKKRMTFIRNLDFSQQQHVKMVTSQFHRKQKKTRSKTL</sequence>
<dbReference type="RefSeq" id="WP_025386743.1">
    <property type="nucleotide sequence ID" value="NZ_CP004006.1"/>
</dbReference>
<feature type="transmembrane region" description="Helical" evidence="2">
    <location>
        <begin position="224"/>
        <end position="245"/>
    </location>
</feature>
<feature type="transmembrane region" description="Helical" evidence="2">
    <location>
        <begin position="187"/>
        <end position="204"/>
    </location>
</feature>
<keyword evidence="2" id="KW-1133">Transmembrane helix</keyword>
<feature type="coiled-coil region" evidence="1">
    <location>
        <begin position="91"/>
        <end position="118"/>
    </location>
</feature>
<gene>
    <name evidence="3" type="ORF">Loa_02932</name>
</gene>
<feature type="transmembrane region" description="Helical" evidence="2">
    <location>
        <begin position="505"/>
        <end position="524"/>
    </location>
</feature>